<feature type="region of interest" description="Disordered" evidence="1">
    <location>
        <begin position="1"/>
        <end position="51"/>
    </location>
</feature>
<evidence type="ECO:0000256" key="1">
    <source>
        <dbReference type="SAM" id="MobiDB-lite"/>
    </source>
</evidence>
<accession>A0AB39PLW7</accession>
<dbReference type="AlphaFoldDB" id="A0AB39PLW7"/>
<dbReference type="EMBL" id="CP163435">
    <property type="protein sequence ID" value="XDQ30921.1"/>
    <property type="molecule type" value="Genomic_DNA"/>
</dbReference>
<dbReference type="RefSeq" id="WP_369241328.1">
    <property type="nucleotide sequence ID" value="NZ_CP163435.1"/>
</dbReference>
<reference evidence="2" key="1">
    <citation type="submission" date="2024-07" db="EMBL/GenBank/DDBJ databases">
        <authorList>
            <person name="Yu S.T."/>
        </authorList>
    </citation>
    <scope>NUCLEOTIDE SEQUENCE</scope>
    <source>
        <strain evidence="2">R21</strain>
    </source>
</reference>
<protein>
    <submittedName>
        <fullName evidence="2">Uncharacterized protein</fullName>
    </submittedName>
</protein>
<gene>
    <name evidence="2" type="ORF">AB5J56_42225</name>
</gene>
<name>A0AB39PLW7_9ACTN</name>
<evidence type="ECO:0000313" key="2">
    <source>
        <dbReference type="EMBL" id="XDQ30921.1"/>
    </source>
</evidence>
<proteinExistence type="predicted"/>
<feature type="compositionally biased region" description="Pro residues" evidence="1">
    <location>
        <begin position="38"/>
        <end position="51"/>
    </location>
</feature>
<sequence>MSEQENAEVPVLPLPPDDDGEFRGGQVLADDSAQPGTSPAPPPPPPPSGSG</sequence>
<organism evidence="2">
    <name type="scientific">Streptomyces sp. R21</name>
    <dbReference type="NCBI Taxonomy" id="3238627"/>
    <lineage>
        <taxon>Bacteria</taxon>
        <taxon>Bacillati</taxon>
        <taxon>Actinomycetota</taxon>
        <taxon>Actinomycetes</taxon>
        <taxon>Kitasatosporales</taxon>
        <taxon>Streptomycetaceae</taxon>
        <taxon>Streptomyces</taxon>
    </lineage>
</organism>